<feature type="region of interest" description="Disordered" evidence="1">
    <location>
        <begin position="1"/>
        <end position="188"/>
    </location>
</feature>
<evidence type="ECO:0000313" key="3">
    <source>
        <dbReference type="Proteomes" id="UP001595850"/>
    </source>
</evidence>
<feature type="compositionally biased region" description="Low complexity" evidence="1">
    <location>
        <begin position="87"/>
        <end position="104"/>
    </location>
</feature>
<dbReference type="RefSeq" id="WP_377286937.1">
    <property type="nucleotide sequence ID" value="NZ_JBHSBM010000013.1"/>
</dbReference>
<proteinExistence type="predicted"/>
<evidence type="ECO:0000313" key="2">
    <source>
        <dbReference type="EMBL" id="MFC4058635.1"/>
    </source>
</evidence>
<feature type="compositionally biased region" description="Low complexity" evidence="1">
    <location>
        <begin position="46"/>
        <end position="55"/>
    </location>
</feature>
<evidence type="ECO:0000256" key="1">
    <source>
        <dbReference type="SAM" id="MobiDB-lite"/>
    </source>
</evidence>
<feature type="compositionally biased region" description="Basic and acidic residues" evidence="1">
    <location>
        <begin position="56"/>
        <end position="74"/>
    </location>
</feature>
<organism evidence="2 3">
    <name type="scientific">Planomonospora corallina</name>
    <dbReference type="NCBI Taxonomy" id="1806052"/>
    <lineage>
        <taxon>Bacteria</taxon>
        <taxon>Bacillati</taxon>
        <taxon>Actinomycetota</taxon>
        <taxon>Actinomycetes</taxon>
        <taxon>Streptosporangiales</taxon>
        <taxon>Streptosporangiaceae</taxon>
        <taxon>Planomonospora</taxon>
    </lineage>
</organism>
<dbReference type="EMBL" id="JBHSBM010000013">
    <property type="protein sequence ID" value="MFC4058635.1"/>
    <property type="molecule type" value="Genomic_DNA"/>
</dbReference>
<reference evidence="3" key="1">
    <citation type="journal article" date="2019" name="Int. J. Syst. Evol. Microbiol.">
        <title>The Global Catalogue of Microorganisms (GCM) 10K type strain sequencing project: providing services to taxonomists for standard genome sequencing and annotation.</title>
        <authorList>
            <consortium name="The Broad Institute Genomics Platform"/>
            <consortium name="The Broad Institute Genome Sequencing Center for Infectious Disease"/>
            <person name="Wu L."/>
            <person name="Ma J."/>
        </authorList>
    </citation>
    <scope>NUCLEOTIDE SEQUENCE [LARGE SCALE GENOMIC DNA]</scope>
    <source>
        <strain evidence="3">TBRC 4489</strain>
    </source>
</reference>
<gene>
    <name evidence="2" type="ORF">ACFOWE_10040</name>
</gene>
<name>A0ABV8I9Z5_9ACTN</name>
<sequence>MDAAQRELASMENRLREAGLSPQALAVPSRPLCGASDHSPPRTRRAPAPVALAPGADRDRAEEAVRDRGDDRIPRGALEPGAPPGAPGTEGTAPGTGDAPPETADVLEDTALEDTTDPAEDSAEGPVEESLGDARDAEGTGDAGDSAEDAGRSHPESSYPEEEGADPAADSDPPPAAEEAWRPGFPYGPPPWLPGVAQAPQIWPLTVPHVHAGQLRPFGDRSLLSPSARRLGHG</sequence>
<feature type="compositionally biased region" description="Acidic residues" evidence="1">
    <location>
        <begin position="105"/>
        <end position="131"/>
    </location>
</feature>
<keyword evidence="3" id="KW-1185">Reference proteome</keyword>
<protein>
    <submittedName>
        <fullName evidence="2">Uncharacterized protein</fullName>
    </submittedName>
</protein>
<accession>A0ABV8I9Z5</accession>
<feature type="region of interest" description="Disordered" evidence="1">
    <location>
        <begin position="215"/>
        <end position="234"/>
    </location>
</feature>
<dbReference type="Proteomes" id="UP001595850">
    <property type="component" value="Unassembled WGS sequence"/>
</dbReference>
<comment type="caution">
    <text evidence="2">The sequence shown here is derived from an EMBL/GenBank/DDBJ whole genome shotgun (WGS) entry which is preliminary data.</text>
</comment>